<feature type="transmembrane region" description="Helical" evidence="1">
    <location>
        <begin position="102"/>
        <end position="124"/>
    </location>
</feature>
<dbReference type="AlphaFoldDB" id="A0A1F7X613"/>
<comment type="caution">
    <text evidence="2">The sequence shown here is derived from an EMBL/GenBank/DDBJ whole genome shotgun (WGS) entry which is preliminary data.</text>
</comment>
<keyword evidence="1" id="KW-0812">Transmembrane</keyword>
<organism evidence="2 3">
    <name type="scientific">Candidatus Woesebacteria bacterium RBG_13_36_22</name>
    <dbReference type="NCBI Taxonomy" id="1802478"/>
    <lineage>
        <taxon>Bacteria</taxon>
        <taxon>Candidatus Woeseibacteriota</taxon>
    </lineage>
</organism>
<accession>A0A1F7X613</accession>
<reference evidence="2 3" key="1">
    <citation type="journal article" date="2016" name="Nat. Commun.">
        <title>Thousands of microbial genomes shed light on interconnected biogeochemical processes in an aquifer system.</title>
        <authorList>
            <person name="Anantharaman K."/>
            <person name="Brown C.T."/>
            <person name="Hug L.A."/>
            <person name="Sharon I."/>
            <person name="Castelle C.J."/>
            <person name="Probst A.J."/>
            <person name="Thomas B.C."/>
            <person name="Singh A."/>
            <person name="Wilkins M.J."/>
            <person name="Karaoz U."/>
            <person name="Brodie E.L."/>
            <person name="Williams K.H."/>
            <person name="Hubbard S.S."/>
            <person name="Banfield J.F."/>
        </authorList>
    </citation>
    <scope>NUCLEOTIDE SEQUENCE [LARGE SCALE GENOMIC DNA]</scope>
</reference>
<keyword evidence="1" id="KW-1133">Transmembrane helix</keyword>
<evidence type="ECO:0000313" key="2">
    <source>
        <dbReference type="EMBL" id="OGM10530.1"/>
    </source>
</evidence>
<evidence type="ECO:0000256" key="1">
    <source>
        <dbReference type="SAM" id="Phobius"/>
    </source>
</evidence>
<sequence>MRKDYEKLFTHLEPVEPPAGLFDRIILAIKREQELRKTKRLLFGFSLLLIVSSIATPLSWTLLVNQIGDSGISYFISTALSDFGTFIVLWKDFSLVILESLPITGMIAFAICLGMSIFTLRLFLYRKKLLLGYLMQSFA</sequence>
<proteinExistence type="predicted"/>
<dbReference type="Proteomes" id="UP000176939">
    <property type="component" value="Unassembled WGS sequence"/>
</dbReference>
<name>A0A1F7X613_9BACT</name>
<gene>
    <name evidence="2" type="ORF">A2Z67_02985</name>
</gene>
<feature type="transmembrane region" description="Helical" evidence="1">
    <location>
        <begin position="41"/>
        <end position="60"/>
    </location>
</feature>
<dbReference type="EMBL" id="MGFQ01000006">
    <property type="protein sequence ID" value="OGM10530.1"/>
    <property type="molecule type" value="Genomic_DNA"/>
</dbReference>
<evidence type="ECO:0000313" key="3">
    <source>
        <dbReference type="Proteomes" id="UP000176939"/>
    </source>
</evidence>
<protein>
    <submittedName>
        <fullName evidence="2">Uncharacterized protein</fullName>
    </submittedName>
</protein>
<keyword evidence="1" id="KW-0472">Membrane</keyword>